<gene>
    <name evidence="1" type="ORF">H1R19_07890</name>
</gene>
<keyword evidence="2" id="KW-1185">Reference proteome</keyword>
<dbReference type="RefSeq" id="WP_188329824.1">
    <property type="nucleotide sequence ID" value="NZ_CP059491.1"/>
</dbReference>
<dbReference type="AlphaFoldDB" id="A0A7D7LTJ2"/>
<dbReference type="Proteomes" id="UP000515663">
    <property type="component" value="Chromosome"/>
</dbReference>
<dbReference type="EMBL" id="CP059491">
    <property type="protein sequence ID" value="QMT03025.1"/>
    <property type="molecule type" value="Genomic_DNA"/>
</dbReference>
<sequence>MFTDAPRPKPGAGHLRFATRLEALSVRFGQRGVQFVRSDDAVRQHLSDASAALGIAAVVSPPAVPGEVDAPIDSAPWVQAAEEWSVASTEVDA</sequence>
<proteinExistence type="predicted"/>
<evidence type="ECO:0000313" key="1">
    <source>
        <dbReference type="EMBL" id="QMT03025.1"/>
    </source>
</evidence>
<protein>
    <submittedName>
        <fullName evidence="1">Uncharacterized protein</fullName>
    </submittedName>
</protein>
<organism evidence="1 2">
    <name type="scientific">Gordonia jinghuaiqii</name>
    <dbReference type="NCBI Taxonomy" id="2758710"/>
    <lineage>
        <taxon>Bacteria</taxon>
        <taxon>Bacillati</taxon>
        <taxon>Actinomycetota</taxon>
        <taxon>Actinomycetes</taxon>
        <taxon>Mycobacteriales</taxon>
        <taxon>Gordoniaceae</taxon>
        <taxon>Gordonia</taxon>
    </lineage>
</organism>
<dbReference type="KEGG" id="gji:H1R19_07890"/>
<accession>A0A7D7LTJ2</accession>
<reference evidence="2" key="1">
    <citation type="submission" date="2020-07" db="EMBL/GenBank/DDBJ databases">
        <title>novel species isolated from the respiratory tract of Marmot.</title>
        <authorList>
            <person name="Zhang G."/>
        </authorList>
    </citation>
    <scope>NUCLEOTIDE SEQUENCE [LARGE SCALE GENOMIC DNA]</scope>
    <source>
        <strain evidence="2">686</strain>
    </source>
</reference>
<name>A0A7D7LTJ2_9ACTN</name>
<evidence type="ECO:0000313" key="2">
    <source>
        <dbReference type="Proteomes" id="UP000515663"/>
    </source>
</evidence>